<sequence>MRWMPIVTGLQVFIDMLGSEAVPAAYGHNYGNVALAGWQQITPDLGLDREVLAKIQAEIEAYAPIPLFEE</sequence>
<keyword evidence="3" id="KW-1185">Reference proteome</keyword>
<dbReference type="EMBL" id="CP034438">
    <property type="protein sequence ID" value="AZN30498.1"/>
    <property type="molecule type" value="Genomic_DNA"/>
</dbReference>
<dbReference type="InterPro" id="IPR027787">
    <property type="entry name" value="Alpha/beta-hydrolase_catalytic"/>
</dbReference>
<gene>
    <name evidence="2" type="ORF">EJO69_09400</name>
</gene>
<evidence type="ECO:0000313" key="2">
    <source>
        <dbReference type="EMBL" id="AZN30498.1"/>
    </source>
</evidence>
<dbReference type="AlphaFoldDB" id="A0A3Q8WUA8"/>
<evidence type="ECO:0000259" key="1">
    <source>
        <dbReference type="Pfam" id="PF10081"/>
    </source>
</evidence>
<dbReference type="Proteomes" id="UP000270021">
    <property type="component" value="Chromosome"/>
</dbReference>
<feature type="domain" description="Alpha/beta-hydrolase catalytic" evidence="1">
    <location>
        <begin position="1"/>
        <end position="53"/>
    </location>
</feature>
<organism evidence="2 3">
    <name type="scientific">Flaviflexus salsibiostraticola</name>
    <dbReference type="NCBI Taxonomy" id="1282737"/>
    <lineage>
        <taxon>Bacteria</taxon>
        <taxon>Bacillati</taxon>
        <taxon>Actinomycetota</taxon>
        <taxon>Actinomycetes</taxon>
        <taxon>Actinomycetales</taxon>
        <taxon>Actinomycetaceae</taxon>
        <taxon>Flaviflexus</taxon>
    </lineage>
</organism>
<proteinExistence type="predicted"/>
<dbReference type="OrthoDB" id="4397445at2"/>
<accession>A0A3Q8WUA8</accession>
<protein>
    <recommendedName>
        <fullName evidence="1">Alpha/beta-hydrolase catalytic domain-containing protein</fullName>
    </recommendedName>
</protein>
<name>A0A3Q8WUA8_9ACTO</name>
<reference evidence="2 3" key="1">
    <citation type="submission" date="2018-12" db="EMBL/GenBank/DDBJ databases">
        <title>Complete genome sequence of Flaviflexus salsibiostraticola KCTC 33148.</title>
        <authorList>
            <person name="Bae J.-W."/>
        </authorList>
    </citation>
    <scope>NUCLEOTIDE SEQUENCE [LARGE SCALE GENOMIC DNA]</scope>
    <source>
        <strain evidence="2 3">KCTC 33148</strain>
    </source>
</reference>
<dbReference type="Pfam" id="PF10081">
    <property type="entry name" value="Abhydrolase_9"/>
    <property type="match status" value="1"/>
</dbReference>
<dbReference type="KEGG" id="fsl:EJO69_09400"/>
<evidence type="ECO:0000313" key="3">
    <source>
        <dbReference type="Proteomes" id="UP000270021"/>
    </source>
</evidence>